<dbReference type="Proteomes" id="UP001163266">
    <property type="component" value="Chromosome"/>
</dbReference>
<evidence type="ECO:0000313" key="3">
    <source>
        <dbReference type="Proteomes" id="UP001163266"/>
    </source>
</evidence>
<protein>
    <recommendedName>
        <fullName evidence="4">Lipoprotein</fullName>
    </recommendedName>
</protein>
<proteinExistence type="predicted"/>
<reference evidence="2" key="1">
    <citation type="submission" date="2022-10" db="EMBL/GenBank/DDBJ databases">
        <title>Complete genome sequence of Schlegelella aquatica LMG 23380.</title>
        <authorList>
            <person name="Musilova J."/>
            <person name="Kourilova X."/>
            <person name="Bezdicek M."/>
            <person name="Hermankova K."/>
            <person name="Obruca S."/>
            <person name="Sedlar K."/>
        </authorList>
    </citation>
    <scope>NUCLEOTIDE SEQUENCE</scope>
    <source>
        <strain evidence="2">LMG 23380</strain>
    </source>
</reference>
<gene>
    <name evidence="2" type="ORF">OMP39_11850</name>
</gene>
<dbReference type="RefSeq" id="WP_264891925.1">
    <property type="nucleotide sequence ID" value="NZ_CP110257.1"/>
</dbReference>
<accession>A0ABY6MQS3</accession>
<evidence type="ECO:0000256" key="1">
    <source>
        <dbReference type="SAM" id="MobiDB-lite"/>
    </source>
</evidence>
<sequence length="350" mass="37064">MIEGEGWVRAPEAAAPARAAGLERRRLVGAVLASVALAACGGGGGSGEDVDTSSGGAGPGEPAGGHPSEGHYAVEAPTGTAAGDLAQWQQRAAQGYAWLGTVGTRGGESGHLYLKTNVARAALEYDRQAWNPADRTELTNALNARGAQGWRFKGSVVADPRALPVQPEAVFVRAAAGGLAYHYEARTPQATVAAFLAELNAQGERGYAFRGGWVDRTGRDGASLYEKRSDGVRYAYRAETVAPLAGSRAALEDLLRREGRQAGRYLGTYTVGSEFVALFEQRSDDRSPIEYVVEAVPDDESLQELQRWLNARAAAGLFHLMDLAIEGPARVRVAARQRVLAHPLSGPVYP</sequence>
<dbReference type="EMBL" id="CP110257">
    <property type="protein sequence ID" value="UZD54356.1"/>
    <property type="molecule type" value="Genomic_DNA"/>
</dbReference>
<name>A0ABY6MQS3_9BURK</name>
<organism evidence="2 3">
    <name type="scientific">Caldimonas aquatica</name>
    <dbReference type="NCBI Taxonomy" id="376175"/>
    <lineage>
        <taxon>Bacteria</taxon>
        <taxon>Pseudomonadati</taxon>
        <taxon>Pseudomonadota</taxon>
        <taxon>Betaproteobacteria</taxon>
        <taxon>Burkholderiales</taxon>
        <taxon>Sphaerotilaceae</taxon>
        <taxon>Caldimonas</taxon>
    </lineage>
</organism>
<evidence type="ECO:0008006" key="4">
    <source>
        <dbReference type="Google" id="ProtNLM"/>
    </source>
</evidence>
<evidence type="ECO:0000313" key="2">
    <source>
        <dbReference type="EMBL" id="UZD54356.1"/>
    </source>
</evidence>
<feature type="region of interest" description="Disordered" evidence="1">
    <location>
        <begin position="42"/>
        <end position="74"/>
    </location>
</feature>
<keyword evidence="3" id="KW-1185">Reference proteome</keyword>